<evidence type="ECO:0000256" key="7">
    <source>
        <dbReference type="ARBA" id="ARBA00022737"/>
    </source>
</evidence>
<keyword evidence="8 12" id="KW-0378">Hydrolase</keyword>
<dbReference type="GO" id="GO:0005576">
    <property type="term" value="C:extracellular region"/>
    <property type="evidence" value="ECO:0007669"/>
    <property type="project" value="UniProtKB-SubCell"/>
</dbReference>
<evidence type="ECO:0000256" key="1">
    <source>
        <dbReference type="ARBA" id="ARBA00004613"/>
    </source>
</evidence>
<keyword evidence="4 12" id="KW-0121">Carboxypeptidase</keyword>
<feature type="signal peptide" evidence="12">
    <location>
        <begin position="1"/>
        <end position="22"/>
    </location>
</feature>
<keyword evidence="10" id="KW-0325">Glycoprotein</keyword>
<name>A0A9Q0FSG3_9ROSI</name>
<dbReference type="Pfam" id="PF13041">
    <property type="entry name" value="PPR_2"/>
    <property type="match status" value="1"/>
</dbReference>
<evidence type="ECO:0000256" key="2">
    <source>
        <dbReference type="ARBA" id="ARBA00009431"/>
    </source>
</evidence>
<dbReference type="InterPro" id="IPR002885">
    <property type="entry name" value="PPR_rpt"/>
</dbReference>
<dbReference type="Gene3D" id="6.10.250.940">
    <property type="match status" value="1"/>
</dbReference>
<dbReference type="Gene3D" id="3.40.50.1820">
    <property type="entry name" value="alpha/beta hydrolase"/>
    <property type="match status" value="1"/>
</dbReference>
<sequence length="625" mass="70680">MAIHKGFLVLLQILIVVSLVESIQGKTQTEVLGRHLYKSGRDTNSFEAIKDIDATRFHPQDGLKEGDRIHRLPGQPQVEFAQYGGYVTVDKSAGRAFYYYFAEAQQSKEKLPLLLWLNGGPGCSSLAYGAMQELGPFRSPAGVGFSYSNTTSDYDNNGDRSTAEDNYVFLVNWLERFPEYKDRDFYISGESYAGHYVPQLAHTILHHNNKANKTIINLKGILIGNAVINDETDNRGMFDYWETHAIISPELGKEIRTSCDFNATTESKECDAITDKAEEEDLHVIDIYNLYAPKCHHENTTARPKRPSLIDFDPCSDYYVYYYLNRPEVQEALHANVTKLTHDWEPCSDVITNWLDSPSTVLPLLREFMARGLRVWIFSGDTDGRVPVTSTLYSINALNLPIKTEWYPWYNSGEVGGYTQVYKGDLTFTTVRGAGHQPPPSLTRAAYTTILDENDEEGEEEEEDDDFLDNSLIIDDGKDLLRKTQNPSESKTGLHVLDLVDNGALEPDPNLYHALLKRCTDLRWLGKGRIVHAHFVNSRFNHDLGVLNTAINMYGKFEDGLRDARKVFDEMPERDVVSWTALMSGYSQKGRPEEALRMFSRMLRGGEVEPNQFTLSCIVRAAAGV</sequence>
<comment type="similarity">
    <text evidence="2 12">Belongs to the peptidase S10 family.</text>
</comment>
<protein>
    <recommendedName>
        <fullName evidence="12">Carboxypeptidase</fullName>
        <ecNumber evidence="12">3.4.16.-</ecNumber>
    </recommendedName>
</protein>
<dbReference type="EMBL" id="JAKUCV010004043">
    <property type="protein sequence ID" value="KAJ4836678.1"/>
    <property type="molecule type" value="Genomic_DNA"/>
</dbReference>
<reference evidence="13" key="2">
    <citation type="journal article" date="2023" name="Plants (Basel)">
        <title>Annotation of the Turnera subulata (Passifloraceae) Draft Genome Reveals the S-Locus Evolved after the Divergence of Turneroideae from Passifloroideae in a Stepwise Manner.</title>
        <authorList>
            <person name="Henning P.M."/>
            <person name="Roalson E.H."/>
            <person name="Mir W."/>
            <person name="McCubbin A.G."/>
            <person name="Shore J.S."/>
        </authorList>
    </citation>
    <scope>NUCLEOTIDE SEQUENCE</scope>
    <source>
        <strain evidence="13">F60SS</strain>
    </source>
</reference>
<dbReference type="InterPro" id="IPR029058">
    <property type="entry name" value="AB_hydrolase_fold"/>
</dbReference>
<dbReference type="GO" id="GO:0006508">
    <property type="term" value="P:proteolysis"/>
    <property type="evidence" value="ECO:0007669"/>
    <property type="project" value="UniProtKB-KW"/>
</dbReference>
<dbReference type="PROSITE" id="PS51375">
    <property type="entry name" value="PPR"/>
    <property type="match status" value="1"/>
</dbReference>
<keyword evidence="6 12" id="KW-0732">Signal</keyword>
<dbReference type="EC" id="3.4.16.-" evidence="12"/>
<dbReference type="OrthoDB" id="443318at2759"/>
<keyword evidence="3" id="KW-0964">Secreted</keyword>
<dbReference type="Pfam" id="PF00450">
    <property type="entry name" value="Peptidase_S10"/>
    <property type="match status" value="2"/>
</dbReference>
<dbReference type="Gene3D" id="3.40.50.11320">
    <property type="match status" value="1"/>
</dbReference>
<comment type="subcellular location">
    <subcellularLocation>
        <location evidence="1">Secreted</location>
    </subcellularLocation>
</comment>
<evidence type="ECO:0000256" key="10">
    <source>
        <dbReference type="ARBA" id="ARBA00023180"/>
    </source>
</evidence>
<evidence type="ECO:0000256" key="4">
    <source>
        <dbReference type="ARBA" id="ARBA00022645"/>
    </source>
</evidence>
<evidence type="ECO:0000313" key="14">
    <source>
        <dbReference type="Proteomes" id="UP001141552"/>
    </source>
</evidence>
<dbReference type="PROSITE" id="PS00131">
    <property type="entry name" value="CARBOXYPEPT_SER_SER"/>
    <property type="match status" value="1"/>
</dbReference>
<keyword evidence="9" id="KW-1015">Disulfide bond</keyword>
<dbReference type="GO" id="GO:0016070">
    <property type="term" value="P:RNA metabolic process"/>
    <property type="evidence" value="ECO:0007669"/>
    <property type="project" value="UniProtKB-ARBA"/>
</dbReference>
<dbReference type="AlphaFoldDB" id="A0A9Q0FSG3"/>
<dbReference type="PRINTS" id="PR00724">
    <property type="entry name" value="CRBOXYPTASEC"/>
</dbReference>
<feature type="chain" id="PRO_5040527994" description="Carboxypeptidase" evidence="12">
    <location>
        <begin position="23"/>
        <end position="625"/>
    </location>
</feature>
<proteinExistence type="inferred from homology"/>
<dbReference type="GO" id="GO:0004185">
    <property type="term" value="F:serine-type carboxypeptidase activity"/>
    <property type="evidence" value="ECO:0007669"/>
    <property type="project" value="UniProtKB-UniRule"/>
</dbReference>
<dbReference type="InterPro" id="IPR018202">
    <property type="entry name" value="Ser_caboxypep_ser_AS"/>
</dbReference>
<evidence type="ECO:0000256" key="9">
    <source>
        <dbReference type="ARBA" id="ARBA00023157"/>
    </source>
</evidence>
<evidence type="ECO:0000256" key="3">
    <source>
        <dbReference type="ARBA" id="ARBA00022525"/>
    </source>
</evidence>
<reference evidence="13" key="1">
    <citation type="submission" date="2022-02" db="EMBL/GenBank/DDBJ databases">
        <authorList>
            <person name="Henning P.M."/>
            <person name="McCubbin A.G."/>
            <person name="Shore J.S."/>
        </authorList>
    </citation>
    <scope>NUCLEOTIDE SEQUENCE</scope>
    <source>
        <strain evidence="13">F60SS</strain>
        <tissue evidence="13">Leaves</tissue>
    </source>
</reference>
<accession>A0A9Q0FSG3</accession>
<feature type="repeat" description="PPR" evidence="11">
    <location>
        <begin position="575"/>
        <end position="609"/>
    </location>
</feature>
<dbReference type="GO" id="GO:0005773">
    <property type="term" value="C:vacuole"/>
    <property type="evidence" value="ECO:0007669"/>
    <property type="project" value="TreeGrafter"/>
</dbReference>
<evidence type="ECO:0000256" key="12">
    <source>
        <dbReference type="RuleBase" id="RU361156"/>
    </source>
</evidence>
<evidence type="ECO:0000256" key="6">
    <source>
        <dbReference type="ARBA" id="ARBA00022729"/>
    </source>
</evidence>
<organism evidence="13 14">
    <name type="scientific">Turnera subulata</name>
    <dbReference type="NCBI Taxonomy" id="218843"/>
    <lineage>
        <taxon>Eukaryota</taxon>
        <taxon>Viridiplantae</taxon>
        <taxon>Streptophyta</taxon>
        <taxon>Embryophyta</taxon>
        <taxon>Tracheophyta</taxon>
        <taxon>Spermatophyta</taxon>
        <taxon>Magnoliopsida</taxon>
        <taxon>eudicotyledons</taxon>
        <taxon>Gunneridae</taxon>
        <taxon>Pentapetalae</taxon>
        <taxon>rosids</taxon>
        <taxon>fabids</taxon>
        <taxon>Malpighiales</taxon>
        <taxon>Passifloraceae</taxon>
        <taxon>Turnera</taxon>
    </lineage>
</organism>
<dbReference type="InterPro" id="IPR001563">
    <property type="entry name" value="Peptidase_S10"/>
</dbReference>
<dbReference type="InterPro" id="IPR011990">
    <property type="entry name" value="TPR-like_helical_dom_sf"/>
</dbReference>
<dbReference type="NCBIfam" id="TIGR00756">
    <property type="entry name" value="PPR"/>
    <property type="match status" value="1"/>
</dbReference>
<gene>
    <name evidence="13" type="ORF">Tsubulata_048294</name>
</gene>
<dbReference type="FunFam" id="1.25.40.10:FF:000344">
    <property type="entry name" value="Pentatricopeptide repeat-containing protein"/>
    <property type="match status" value="1"/>
</dbReference>
<evidence type="ECO:0000256" key="8">
    <source>
        <dbReference type="ARBA" id="ARBA00022801"/>
    </source>
</evidence>
<comment type="caution">
    <text evidence="13">The sequence shown here is derived from an EMBL/GenBank/DDBJ whole genome shotgun (WGS) entry which is preliminary data.</text>
</comment>
<evidence type="ECO:0000256" key="11">
    <source>
        <dbReference type="PROSITE-ProRule" id="PRU00708"/>
    </source>
</evidence>
<feature type="non-terminal residue" evidence="13">
    <location>
        <position position="1"/>
    </location>
</feature>
<dbReference type="Proteomes" id="UP001141552">
    <property type="component" value="Unassembled WGS sequence"/>
</dbReference>
<keyword evidence="5 12" id="KW-0645">Protease</keyword>
<dbReference type="PANTHER" id="PTHR11802:SF132">
    <property type="entry name" value="SERINE CARBOXYPEPTIDASE-LIKE 36-RELATED"/>
    <property type="match status" value="1"/>
</dbReference>
<dbReference type="FunFam" id="3.40.50.1820:FF:000030">
    <property type="entry name" value="Carboxypeptidase"/>
    <property type="match status" value="1"/>
</dbReference>
<dbReference type="PANTHER" id="PTHR11802">
    <property type="entry name" value="SERINE PROTEASE FAMILY S10 SERINE CARBOXYPEPTIDASE"/>
    <property type="match status" value="1"/>
</dbReference>
<dbReference type="Gene3D" id="1.25.40.10">
    <property type="entry name" value="Tetratricopeptide repeat domain"/>
    <property type="match status" value="1"/>
</dbReference>
<keyword evidence="14" id="KW-1185">Reference proteome</keyword>
<evidence type="ECO:0000256" key="5">
    <source>
        <dbReference type="ARBA" id="ARBA00022670"/>
    </source>
</evidence>
<dbReference type="SUPFAM" id="SSF53474">
    <property type="entry name" value="alpha/beta-Hydrolases"/>
    <property type="match status" value="1"/>
</dbReference>
<dbReference type="FunFam" id="3.40.50.11320:FF:000002">
    <property type="entry name" value="Carboxypeptidase"/>
    <property type="match status" value="1"/>
</dbReference>
<keyword evidence="7" id="KW-0677">Repeat</keyword>
<evidence type="ECO:0000313" key="13">
    <source>
        <dbReference type="EMBL" id="KAJ4836678.1"/>
    </source>
</evidence>